<dbReference type="EMBL" id="OC854787">
    <property type="protein sequence ID" value="CAD7620365.1"/>
    <property type="molecule type" value="Genomic_DNA"/>
</dbReference>
<organism evidence="2">
    <name type="scientific">Medioppia subpectinata</name>
    <dbReference type="NCBI Taxonomy" id="1979941"/>
    <lineage>
        <taxon>Eukaryota</taxon>
        <taxon>Metazoa</taxon>
        <taxon>Ecdysozoa</taxon>
        <taxon>Arthropoda</taxon>
        <taxon>Chelicerata</taxon>
        <taxon>Arachnida</taxon>
        <taxon>Acari</taxon>
        <taxon>Acariformes</taxon>
        <taxon>Sarcoptiformes</taxon>
        <taxon>Oribatida</taxon>
        <taxon>Brachypylina</taxon>
        <taxon>Oppioidea</taxon>
        <taxon>Oppiidae</taxon>
        <taxon>Medioppia</taxon>
    </lineage>
</organism>
<name>A0A7R9KDY1_9ACAR</name>
<dbReference type="Proteomes" id="UP000759131">
    <property type="component" value="Unassembled WGS sequence"/>
</dbReference>
<gene>
    <name evidence="2" type="ORF">OSB1V03_LOCUS853</name>
</gene>
<dbReference type="SUPFAM" id="SSF47661">
    <property type="entry name" value="t-snare proteins"/>
    <property type="match status" value="1"/>
</dbReference>
<evidence type="ECO:0000313" key="3">
    <source>
        <dbReference type="Proteomes" id="UP000759131"/>
    </source>
</evidence>
<dbReference type="OrthoDB" id="6419842at2759"/>
<reference evidence="2" key="1">
    <citation type="submission" date="2020-11" db="EMBL/GenBank/DDBJ databases">
        <authorList>
            <person name="Tran Van P."/>
        </authorList>
    </citation>
    <scope>NUCLEOTIDE SEQUENCE</scope>
</reference>
<evidence type="ECO:0000313" key="2">
    <source>
        <dbReference type="EMBL" id="CAD7620365.1"/>
    </source>
</evidence>
<dbReference type="GO" id="GO:0016020">
    <property type="term" value="C:membrane"/>
    <property type="evidence" value="ECO:0007669"/>
    <property type="project" value="InterPro"/>
</dbReference>
<feature type="non-terminal residue" evidence="2">
    <location>
        <position position="75"/>
    </location>
</feature>
<dbReference type="EMBL" id="CAJPIZ010000212">
    <property type="protein sequence ID" value="CAG2100795.1"/>
    <property type="molecule type" value="Genomic_DNA"/>
</dbReference>
<dbReference type="Gene3D" id="1.20.58.70">
    <property type="match status" value="1"/>
</dbReference>
<feature type="domain" description="Syntaxin N-terminal" evidence="1">
    <location>
        <begin position="33"/>
        <end position="73"/>
    </location>
</feature>
<dbReference type="Pfam" id="PF00804">
    <property type="entry name" value="Syntaxin"/>
    <property type="match status" value="1"/>
</dbReference>
<protein>
    <recommendedName>
        <fullName evidence="1">Syntaxin N-terminal domain-containing protein</fullName>
    </recommendedName>
</protein>
<dbReference type="InterPro" id="IPR010989">
    <property type="entry name" value="SNARE"/>
</dbReference>
<dbReference type="AlphaFoldDB" id="A0A7R9KDY1"/>
<sequence length="75" mass="8698">SAFLVSCLPSSTYSLDVTTCVSILSIISPFKQINPDLHSMLLQKFIDVMNEYNRIQLEYREKCKDRITRQLLISE</sequence>
<feature type="non-terminal residue" evidence="2">
    <location>
        <position position="1"/>
    </location>
</feature>
<proteinExistence type="predicted"/>
<dbReference type="InterPro" id="IPR006011">
    <property type="entry name" value="Syntaxin_N"/>
</dbReference>
<keyword evidence="3" id="KW-1185">Reference proteome</keyword>
<accession>A0A7R9KDY1</accession>
<dbReference type="GO" id="GO:0016192">
    <property type="term" value="P:vesicle-mediated transport"/>
    <property type="evidence" value="ECO:0007669"/>
    <property type="project" value="InterPro"/>
</dbReference>
<evidence type="ECO:0000259" key="1">
    <source>
        <dbReference type="Pfam" id="PF00804"/>
    </source>
</evidence>